<dbReference type="EMBL" id="AP027272">
    <property type="protein sequence ID" value="BDX04682.1"/>
    <property type="molecule type" value="Genomic_DNA"/>
</dbReference>
<dbReference type="Proteomes" id="UP001333710">
    <property type="component" value="Chromosome"/>
</dbReference>
<evidence type="ECO:0000256" key="1">
    <source>
        <dbReference type="ARBA" id="ARBA00004651"/>
    </source>
</evidence>
<dbReference type="AlphaFoldDB" id="A0AA48KQ40"/>
<evidence type="ECO:0000256" key="2">
    <source>
        <dbReference type="ARBA" id="ARBA00022475"/>
    </source>
</evidence>
<evidence type="ECO:0000313" key="9">
    <source>
        <dbReference type="Proteomes" id="UP001333710"/>
    </source>
</evidence>
<gene>
    <name evidence="8" type="ORF">MACH26_02030</name>
</gene>
<evidence type="ECO:0000256" key="5">
    <source>
        <dbReference type="ARBA" id="ARBA00022989"/>
    </source>
</evidence>
<comment type="similarity">
    <text evidence="7">Belongs to the UPF0761 family.</text>
</comment>
<organism evidence="8 9">
    <name type="scientific">Planctobacterium marinum</name>
    <dbReference type="NCBI Taxonomy" id="1631968"/>
    <lineage>
        <taxon>Bacteria</taxon>
        <taxon>Pseudomonadati</taxon>
        <taxon>Pseudomonadota</taxon>
        <taxon>Gammaproteobacteria</taxon>
        <taxon>Alteromonadales</taxon>
        <taxon>Alteromonadaceae</taxon>
        <taxon>Planctobacterium</taxon>
    </lineage>
</organism>
<dbReference type="PIRSF" id="PIRSF035875">
    <property type="entry name" value="RNase_BN"/>
    <property type="match status" value="1"/>
</dbReference>
<dbReference type="PANTHER" id="PTHR30213">
    <property type="entry name" value="INNER MEMBRANE PROTEIN YHJD"/>
    <property type="match status" value="1"/>
</dbReference>
<dbReference type="InterPro" id="IPR023679">
    <property type="entry name" value="UPF0761_bac"/>
</dbReference>
<keyword evidence="6 7" id="KW-0472">Membrane</keyword>
<feature type="transmembrane region" description="Helical" evidence="7">
    <location>
        <begin position="241"/>
        <end position="269"/>
    </location>
</feature>
<dbReference type="InterPro" id="IPR017039">
    <property type="entry name" value="Virul_fac_BrkB"/>
</dbReference>
<name>A0AA48KQ40_9ALTE</name>
<evidence type="ECO:0000256" key="4">
    <source>
        <dbReference type="ARBA" id="ARBA00022692"/>
    </source>
</evidence>
<dbReference type="KEGG" id="pmaw:MACH26_02030"/>
<keyword evidence="5 7" id="KW-1133">Transmembrane helix</keyword>
<evidence type="ECO:0000256" key="7">
    <source>
        <dbReference type="HAMAP-Rule" id="MF_00672"/>
    </source>
</evidence>
<evidence type="ECO:0000256" key="3">
    <source>
        <dbReference type="ARBA" id="ARBA00022519"/>
    </source>
</evidence>
<keyword evidence="4 7" id="KW-0812">Transmembrane</keyword>
<feature type="transmembrane region" description="Helical" evidence="7">
    <location>
        <begin position="100"/>
        <end position="119"/>
    </location>
</feature>
<keyword evidence="2 7" id="KW-1003">Cell membrane</keyword>
<dbReference type="RefSeq" id="WP_338290497.1">
    <property type="nucleotide sequence ID" value="NZ_AP027272.1"/>
</dbReference>
<dbReference type="HAMAP" id="MF_00672">
    <property type="entry name" value="UPF0761"/>
    <property type="match status" value="1"/>
</dbReference>
<dbReference type="NCBIfam" id="NF002457">
    <property type="entry name" value="PRK01637.1"/>
    <property type="match status" value="1"/>
</dbReference>
<feature type="transmembrane region" description="Helical" evidence="7">
    <location>
        <begin position="140"/>
        <end position="164"/>
    </location>
</feature>
<keyword evidence="3" id="KW-0997">Cell inner membrane</keyword>
<accession>A0AA48KQ40</accession>
<reference evidence="8" key="1">
    <citation type="submission" date="2023-01" db="EMBL/GenBank/DDBJ databases">
        <title>Complete genome sequence of Planctobacterium marinum strain Dej080120_11.</title>
        <authorList>
            <person name="Ueki S."/>
            <person name="Maruyama F."/>
        </authorList>
    </citation>
    <scope>NUCLEOTIDE SEQUENCE</scope>
    <source>
        <strain evidence="8">Dej080120_11</strain>
    </source>
</reference>
<feature type="transmembrane region" description="Helical" evidence="7">
    <location>
        <begin position="37"/>
        <end position="60"/>
    </location>
</feature>
<proteinExistence type="inferred from homology"/>
<feature type="transmembrane region" description="Helical" evidence="7">
    <location>
        <begin position="176"/>
        <end position="201"/>
    </location>
</feature>
<feature type="transmembrane region" description="Helical" evidence="7">
    <location>
        <begin position="213"/>
        <end position="235"/>
    </location>
</feature>
<dbReference type="GO" id="GO:0005886">
    <property type="term" value="C:plasma membrane"/>
    <property type="evidence" value="ECO:0007669"/>
    <property type="project" value="UniProtKB-SubCell"/>
</dbReference>
<evidence type="ECO:0000313" key="8">
    <source>
        <dbReference type="EMBL" id="BDX04682.1"/>
    </source>
</evidence>
<sequence length="297" mass="33228">MPNLQELYQRYQPKALQFTRSFLGQCREDRVAVAAGHLAYVTLLSLVPFIMVFFAILQAFPAFQTIRIKLEDFVFNNFVPAAGDTIRQYVIEFASNASEMGAISIGFLVIVALLLISNVDKTLNHIWRINIERRKIFTFAIYWMVLTLGPLLVGSSLAMTSYLISLTAYAEEYTPGLSTFLLGILPYLISFGGYFILYSVVPNKVVRAKDAAAGAIFAALLFELCKKVFAIYVTSFPSYQVIYGALAAVPILFVWVYLSWIIVLFGAVFTVQVEKFRILNIQPKSVETSAEADEKAA</sequence>
<comment type="subcellular location">
    <subcellularLocation>
        <location evidence="1 7">Cell membrane</location>
        <topology evidence="1 7">Multi-pass membrane protein</topology>
    </subcellularLocation>
</comment>
<dbReference type="Pfam" id="PF03631">
    <property type="entry name" value="Virul_fac_BrkB"/>
    <property type="match status" value="1"/>
</dbReference>
<dbReference type="PANTHER" id="PTHR30213:SF0">
    <property type="entry name" value="UPF0761 MEMBRANE PROTEIN YIHY"/>
    <property type="match status" value="1"/>
</dbReference>
<dbReference type="NCBIfam" id="TIGR00765">
    <property type="entry name" value="yihY_not_rbn"/>
    <property type="match status" value="1"/>
</dbReference>
<keyword evidence="9" id="KW-1185">Reference proteome</keyword>
<protein>
    <recommendedName>
        <fullName evidence="7">UPF0761 membrane protein MACH26_02030</fullName>
    </recommendedName>
</protein>
<evidence type="ECO:0000256" key="6">
    <source>
        <dbReference type="ARBA" id="ARBA00023136"/>
    </source>
</evidence>